<reference evidence="1" key="1">
    <citation type="submission" date="2020-10" db="EMBL/GenBank/DDBJ databases">
        <authorList>
            <person name="Gilroy R."/>
        </authorList>
    </citation>
    <scope>NUCLEOTIDE SEQUENCE</scope>
    <source>
        <strain evidence="1">CHK197-8231</strain>
    </source>
</reference>
<proteinExistence type="predicted"/>
<comment type="caution">
    <text evidence="1">The sequence shown here is derived from an EMBL/GenBank/DDBJ whole genome shotgun (WGS) entry which is preliminary data.</text>
</comment>
<sequence length="66" mass="7026">MLIFSRVNRGGNANNGSNAGLFNVNRNTGNAWTNNGSRAVVVAGDYGMIVVVVLKLVQGLNEKYLS</sequence>
<accession>A0A9D1L3Z7</accession>
<name>A0A9D1L3Z7_9BACT</name>
<evidence type="ECO:0000313" key="1">
    <source>
        <dbReference type="EMBL" id="HIU23121.1"/>
    </source>
</evidence>
<dbReference type="AlphaFoldDB" id="A0A9D1L3Z7"/>
<organism evidence="1 2">
    <name type="scientific">Candidatus Fimihabitans intestinipullorum</name>
    <dbReference type="NCBI Taxonomy" id="2840820"/>
    <lineage>
        <taxon>Bacteria</taxon>
        <taxon>Bacillati</taxon>
        <taxon>Mycoplasmatota</taxon>
        <taxon>Mycoplasmatota incertae sedis</taxon>
        <taxon>Candidatus Fimihabitans</taxon>
    </lineage>
</organism>
<dbReference type="Proteomes" id="UP000824087">
    <property type="component" value="Unassembled WGS sequence"/>
</dbReference>
<gene>
    <name evidence="1" type="ORF">IAD49_06010</name>
</gene>
<evidence type="ECO:0000313" key="2">
    <source>
        <dbReference type="Proteomes" id="UP000824087"/>
    </source>
</evidence>
<reference evidence="1" key="2">
    <citation type="journal article" date="2021" name="PeerJ">
        <title>Extensive microbial diversity within the chicken gut microbiome revealed by metagenomics and culture.</title>
        <authorList>
            <person name="Gilroy R."/>
            <person name="Ravi A."/>
            <person name="Getino M."/>
            <person name="Pursley I."/>
            <person name="Horton D.L."/>
            <person name="Alikhan N.F."/>
            <person name="Baker D."/>
            <person name="Gharbi K."/>
            <person name="Hall N."/>
            <person name="Watson M."/>
            <person name="Adriaenssens E.M."/>
            <person name="Foster-Nyarko E."/>
            <person name="Jarju S."/>
            <person name="Secka A."/>
            <person name="Antonio M."/>
            <person name="Oren A."/>
            <person name="Chaudhuri R.R."/>
            <person name="La Ragione R."/>
            <person name="Hildebrand F."/>
            <person name="Pallen M.J."/>
        </authorList>
    </citation>
    <scope>NUCLEOTIDE SEQUENCE</scope>
    <source>
        <strain evidence="1">CHK197-8231</strain>
    </source>
</reference>
<dbReference type="EMBL" id="DVML01000034">
    <property type="protein sequence ID" value="HIU23121.1"/>
    <property type="molecule type" value="Genomic_DNA"/>
</dbReference>
<protein>
    <submittedName>
        <fullName evidence="1">Uncharacterized protein</fullName>
    </submittedName>
</protein>